<protein>
    <submittedName>
        <fullName evidence="2">Uncharacterized protein</fullName>
    </submittedName>
</protein>
<dbReference type="Proteomes" id="UP001415857">
    <property type="component" value="Unassembled WGS sequence"/>
</dbReference>
<proteinExistence type="predicted"/>
<comment type="caution">
    <text evidence="2">The sequence shown here is derived from an EMBL/GenBank/DDBJ whole genome shotgun (WGS) entry which is preliminary data.</text>
</comment>
<name>A0AAP0S452_LIQFO</name>
<evidence type="ECO:0000256" key="1">
    <source>
        <dbReference type="SAM" id="Phobius"/>
    </source>
</evidence>
<keyword evidence="1" id="KW-1133">Transmembrane helix</keyword>
<keyword evidence="1" id="KW-0812">Transmembrane</keyword>
<gene>
    <name evidence="2" type="ORF">L1049_008368</name>
</gene>
<evidence type="ECO:0000313" key="2">
    <source>
        <dbReference type="EMBL" id="KAK9290202.1"/>
    </source>
</evidence>
<keyword evidence="3" id="KW-1185">Reference proteome</keyword>
<accession>A0AAP0S452</accession>
<dbReference type="InterPro" id="IPR006747">
    <property type="entry name" value="DUF599"/>
</dbReference>
<sequence>MGAIIVLDAILVPLSLFVTIGYHAYLWHSFKNKPSLTTFGIDTLRRKVWFLDMKKGDGRKGTASVQTLRNTLMGTILNATMAITIFVMLAALTNNTYNAGHLFTNAFFGSQSDVMFALKCGSASISLIVSFFCSSMAIGYLIEASFLINTESDEVSSTGHTQLIFERGFLLSLVGNRALFITFPLLFWMLGASACGIVLSGIDTGPV</sequence>
<dbReference type="EMBL" id="JBBPBK010000002">
    <property type="protein sequence ID" value="KAK9290202.1"/>
    <property type="molecule type" value="Genomic_DNA"/>
</dbReference>
<feature type="transmembrane region" description="Helical" evidence="1">
    <location>
        <begin position="114"/>
        <end position="142"/>
    </location>
</feature>
<evidence type="ECO:0000313" key="3">
    <source>
        <dbReference type="Proteomes" id="UP001415857"/>
    </source>
</evidence>
<keyword evidence="1" id="KW-0472">Membrane</keyword>
<feature type="transmembrane region" description="Helical" evidence="1">
    <location>
        <begin position="76"/>
        <end position="94"/>
    </location>
</feature>
<organism evidence="2 3">
    <name type="scientific">Liquidambar formosana</name>
    <name type="common">Formosan gum</name>
    <dbReference type="NCBI Taxonomy" id="63359"/>
    <lineage>
        <taxon>Eukaryota</taxon>
        <taxon>Viridiplantae</taxon>
        <taxon>Streptophyta</taxon>
        <taxon>Embryophyta</taxon>
        <taxon>Tracheophyta</taxon>
        <taxon>Spermatophyta</taxon>
        <taxon>Magnoliopsida</taxon>
        <taxon>eudicotyledons</taxon>
        <taxon>Gunneridae</taxon>
        <taxon>Pentapetalae</taxon>
        <taxon>Saxifragales</taxon>
        <taxon>Altingiaceae</taxon>
        <taxon>Liquidambar</taxon>
    </lineage>
</organism>
<reference evidence="2 3" key="1">
    <citation type="journal article" date="2024" name="Plant J.">
        <title>Genome sequences and population genomics reveal climatic adaptation and genomic divergence between two closely related sweetgum species.</title>
        <authorList>
            <person name="Xu W.Q."/>
            <person name="Ren C.Q."/>
            <person name="Zhang X.Y."/>
            <person name="Comes H.P."/>
            <person name="Liu X.H."/>
            <person name="Li Y.G."/>
            <person name="Kettle C.J."/>
            <person name="Jalonen R."/>
            <person name="Gaisberger H."/>
            <person name="Ma Y.Z."/>
            <person name="Qiu Y.X."/>
        </authorList>
    </citation>
    <scope>NUCLEOTIDE SEQUENCE [LARGE SCALE GENOMIC DNA]</scope>
    <source>
        <strain evidence="2">Hangzhou</strain>
    </source>
</reference>
<dbReference type="AlphaFoldDB" id="A0AAP0S452"/>
<dbReference type="PANTHER" id="PTHR31881:SF11">
    <property type="entry name" value="PROTEIN, PUTATIVE-RELATED"/>
    <property type="match status" value="1"/>
</dbReference>
<feature type="transmembrane region" description="Helical" evidence="1">
    <location>
        <begin position="6"/>
        <end position="27"/>
    </location>
</feature>
<dbReference type="Pfam" id="PF04654">
    <property type="entry name" value="DUF599"/>
    <property type="match status" value="1"/>
</dbReference>
<feature type="transmembrane region" description="Helical" evidence="1">
    <location>
        <begin position="178"/>
        <end position="202"/>
    </location>
</feature>
<dbReference type="PANTHER" id="PTHR31881">
    <property type="match status" value="1"/>
</dbReference>